<dbReference type="AlphaFoldDB" id="A0A329TTY0"/>
<organism evidence="2 3">
    <name type="scientific">Faecalibacterium prausnitzii</name>
    <dbReference type="NCBI Taxonomy" id="853"/>
    <lineage>
        <taxon>Bacteria</taxon>
        <taxon>Bacillati</taxon>
        <taxon>Bacillota</taxon>
        <taxon>Clostridia</taxon>
        <taxon>Eubacteriales</taxon>
        <taxon>Oscillospiraceae</taxon>
        <taxon>Faecalibacterium</taxon>
    </lineage>
</organism>
<keyword evidence="1" id="KW-0472">Membrane</keyword>
<accession>A0A329TTY0</accession>
<dbReference type="RefSeq" id="WP_112114897.1">
    <property type="nucleotide sequence ID" value="NZ_PRKZ01000001.1"/>
</dbReference>
<evidence type="ECO:0000256" key="1">
    <source>
        <dbReference type="SAM" id="Phobius"/>
    </source>
</evidence>
<reference evidence="2 3" key="1">
    <citation type="submission" date="2018-02" db="EMBL/GenBank/DDBJ databases">
        <title>Complete genome sequencing of Faecalibacterium prausnitzii strains isolated from the human gut.</title>
        <authorList>
            <person name="Fitzgerald B.C."/>
            <person name="Shkoporov A.N."/>
            <person name="Ross P.R."/>
            <person name="Hill C."/>
        </authorList>
    </citation>
    <scope>NUCLEOTIDE SEQUENCE [LARGE SCALE GENOMIC DNA]</scope>
    <source>
        <strain evidence="2 3">APC942/8-14-2</strain>
    </source>
</reference>
<evidence type="ECO:0000313" key="2">
    <source>
        <dbReference type="EMBL" id="RAW52363.1"/>
    </source>
</evidence>
<gene>
    <name evidence="2" type="ORF">C4N25_02860</name>
</gene>
<proteinExistence type="predicted"/>
<evidence type="ECO:0000313" key="3">
    <source>
        <dbReference type="Proteomes" id="UP000251634"/>
    </source>
</evidence>
<keyword evidence="1" id="KW-0812">Transmembrane</keyword>
<dbReference type="Proteomes" id="UP000251634">
    <property type="component" value="Unassembled WGS sequence"/>
</dbReference>
<comment type="caution">
    <text evidence="2">The sequence shown here is derived from an EMBL/GenBank/DDBJ whole genome shotgun (WGS) entry which is preliminary data.</text>
</comment>
<name>A0A329TTY0_9FIRM</name>
<feature type="transmembrane region" description="Helical" evidence="1">
    <location>
        <begin position="12"/>
        <end position="35"/>
    </location>
</feature>
<sequence length="437" mass="46661">MSDTPETPRRAPRALTVLAGIAIVFLLLAGLYVGYQTMHILFPPNTYETAMLATVSDTVDAEGVLLFNESYVAGGGTLGYLAADGERVSAGTAVAEVYSDASQAALRQQLTQLGDQIDLLQKSQNASATQLDTMRKERSSALYDLMDALDSGEYDETEKGTEEYLLAQNKLWVITGEVTDFSGQIAALVDQEASVQAQLGTPTQITAPQTGYFIRSASSGRLNAGAGDILALSATDLKAYIESEPETALDGCVGKIVSGFSWQYAGVCSAKEGQKLLGQDGKPLKKSVQIRFPGQVETPLKASVTEVSIDEESGLTRFVITCEVINGDVLRLNKANAQIIVGESTGLLVPAAAVHYLKEDGSEAETQGENYIPGVYVKYGNLARFCKIDPVDDTHPLVTEGDHILVLPSGTANSVSQVRLYDEIIVSGQNLYDGKLL</sequence>
<evidence type="ECO:0008006" key="4">
    <source>
        <dbReference type="Google" id="ProtNLM"/>
    </source>
</evidence>
<dbReference type="EMBL" id="PRKZ01000001">
    <property type="protein sequence ID" value="RAW52363.1"/>
    <property type="molecule type" value="Genomic_DNA"/>
</dbReference>
<keyword evidence="1" id="KW-1133">Transmembrane helix</keyword>
<protein>
    <recommendedName>
        <fullName evidence="4">HlyD family secretion protein</fullName>
    </recommendedName>
</protein>